<dbReference type="Pfam" id="PF13358">
    <property type="entry name" value="DDE_3"/>
    <property type="match status" value="1"/>
</dbReference>
<proteinExistence type="predicted"/>
<gene>
    <name evidence="2" type="ORF">DDQ68_03295</name>
</gene>
<accession>A0A2Z3GGA1</accession>
<evidence type="ECO:0000259" key="1">
    <source>
        <dbReference type="Pfam" id="PF13358"/>
    </source>
</evidence>
<name>A0A2Z3GGA1_9BACT</name>
<feature type="domain" description="Tc1-like transposase DDE" evidence="1">
    <location>
        <begin position="1"/>
        <end position="33"/>
    </location>
</feature>
<protein>
    <recommendedName>
        <fullName evidence="1">Tc1-like transposase DDE domain-containing protein</fullName>
    </recommendedName>
</protein>
<dbReference type="InterPro" id="IPR038717">
    <property type="entry name" value="Tc1-like_DDE_dom"/>
</dbReference>
<dbReference type="Proteomes" id="UP000245999">
    <property type="component" value="Chromosome"/>
</dbReference>
<dbReference type="Gene3D" id="3.30.420.10">
    <property type="entry name" value="Ribonuclease H-like superfamily/Ribonuclease H"/>
    <property type="match status" value="1"/>
</dbReference>
<evidence type="ECO:0000313" key="2">
    <source>
        <dbReference type="EMBL" id="AWM31898.1"/>
    </source>
</evidence>
<keyword evidence="3" id="KW-1185">Reference proteome</keyword>
<dbReference type="EMBL" id="CP029145">
    <property type="protein sequence ID" value="AWM31898.1"/>
    <property type="molecule type" value="Genomic_DNA"/>
</dbReference>
<dbReference type="KEGG" id="hnv:DDQ68_03295"/>
<reference evidence="3" key="1">
    <citation type="submission" date="2018-04" db="EMBL/GenBank/DDBJ databases">
        <title>Complete genome of Antarctic heterotrophic bacterium Hymenobacter nivis.</title>
        <authorList>
            <person name="Terashima M."/>
        </authorList>
    </citation>
    <scope>NUCLEOTIDE SEQUENCE [LARGE SCALE GENOMIC DNA]</scope>
    <source>
        <strain evidence="3">NBRC 111535</strain>
    </source>
</reference>
<sequence length="63" mass="7316">MYLPPYSPDFNPIELALSKLKTWLRTAQARTHDLLEEAICAAAEWISETDAKNWFDHCGYHVH</sequence>
<dbReference type="GO" id="GO:0003676">
    <property type="term" value="F:nucleic acid binding"/>
    <property type="evidence" value="ECO:0007669"/>
    <property type="project" value="InterPro"/>
</dbReference>
<dbReference type="AlphaFoldDB" id="A0A2Z3GGA1"/>
<dbReference type="OrthoDB" id="887245at2"/>
<evidence type="ECO:0000313" key="3">
    <source>
        <dbReference type="Proteomes" id="UP000245999"/>
    </source>
</evidence>
<dbReference type="InterPro" id="IPR036397">
    <property type="entry name" value="RNaseH_sf"/>
</dbReference>
<organism evidence="2 3">
    <name type="scientific">Hymenobacter nivis</name>
    <dbReference type="NCBI Taxonomy" id="1850093"/>
    <lineage>
        <taxon>Bacteria</taxon>
        <taxon>Pseudomonadati</taxon>
        <taxon>Bacteroidota</taxon>
        <taxon>Cytophagia</taxon>
        <taxon>Cytophagales</taxon>
        <taxon>Hymenobacteraceae</taxon>
        <taxon>Hymenobacter</taxon>
    </lineage>
</organism>